<dbReference type="RefSeq" id="WP_097018061.1">
    <property type="nucleotide sequence ID" value="NZ_OBDZ01000014.1"/>
</dbReference>
<keyword evidence="3" id="KW-1185">Reference proteome</keyword>
<name>A0A285H7Z5_9FIRM</name>
<feature type="transmembrane region" description="Helical" evidence="1">
    <location>
        <begin position="284"/>
        <end position="301"/>
    </location>
</feature>
<sequence>MTKIFLALIITIVFYIKEIVGFKLKSLFHPILLTPLLGLFFGQEGFITGITVGVVVELIWGSNLVAYELGLKYSLLVSLLTVALVVLTGDISLFFNLALVVIFVFALQESCSWLEDKSYFILIIFAFNLLMLLSAPLIQELLGLIPAQFLNDLAISGGALIPIVGLSFLLMQAIQTSLNRDNLWYYAYTIATITVSLLLFNSFYWGIVFFPMIWHLLYYICKSIKISGKYLRALLFLLVIIMAPLIVEWNIPLLAGKVPYFLWVEVVLVLFSILRIFKLTAIEGYFIMSLIGIISAKLGLLI</sequence>
<evidence type="ECO:0000256" key="1">
    <source>
        <dbReference type="SAM" id="Phobius"/>
    </source>
</evidence>
<feature type="transmembrane region" description="Helical" evidence="1">
    <location>
        <begin position="183"/>
        <end position="199"/>
    </location>
</feature>
<dbReference type="Proteomes" id="UP000219573">
    <property type="component" value="Unassembled WGS sequence"/>
</dbReference>
<dbReference type="AlphaFoldDB" id="A0A285H7Z5"/>
<organism evidence="2 3">
    <name type="scientific">Orenia metallireducens</name>
    <dbReference type="NCBI Taxonomy" id="1413210"/>
    <lineage>
        <taxon>Bacteria</taxon>
        <taxon>Bacillati</taxon>
        <taxon>Bacillota</taxon>
        <taxon>Clostridia</taxon>
        <taxon>Halanaerobiales</taxon>
        <taxon>Halobacteroidaceae</taxon>
        <taxon>Orenia</taxon>
    </lineage>
</organism>
<evidence type="ECO:0000313" key="3">
    <source>
        <dbReference type="Proteomes" id="UP000219573"/>
    </source>
</evidence>
<accession>A0A285H7Z5</accession>
<keyword evidence="1" id="KW-0472">Membrane</keyword>
<feature type="transmembrane region" description="Helical" evidence="1">
    <location>
        <begin position="260"/>
        <end position="277"/>
    </location>
</feature>
<feature type="transmembrane region" description="Helical" evidence="1">
    <location>
        <begin position="80"/>
        <end position="107"/>
    </location>
</feature>
<feature type="transmembrane region" description="Helical" evidence="1">
    <location>
        <begin position="153"/>
        <end position="171"/>
    </location>
</feature>
<dbReference type="OrthoDB" id="2111603at2"/>
<feature type="transmembrane region" description="Helical" evidence="1">
    <location>
        <begin position="6"/>
        <end position="24"/>
    </location>
</feature>
<evidence type="ECO:0000313" key="2">
    <source>
        <dbReference type="EMBL" id="SNY30966.1"/>
    </source>
</evidence>
<dbReference type="EMBL" id="OBDZ01000014">
    <property type="protein sequence ID" value="SNY30966.1"/>
    <property type="molecule type" value="Genomic_DNA"/>
</dbReference>
<feature type="transmembrane region" description="Helical" evidence="1">
    <location>
        <begin position="36"/>
        <end position="60"/>
    </location>
</feature>
<proteinExistence type="predicted"/>
<gene>
    <name evidence="2" type="ORF">SAMN06265827_11465</name>
</gene>
<keyword evidence="1" id="KW-0812">Transmembrane</keyword>
<protein>
    <submittedName>
        <fullName evidence="2">PTS system, mannose-specific IIC component</fullName>
    </submittedName>
</protein>
<feature type="transmembrane region" description="Helical" evidence="1">
    <location>
        <begin position="119"/>
        <end position="138"/>
    </location>
</feature>
<keyword evidence="1" id="KW-1133">Transmembrane helix</keyword>
<dbReference type="STRING" id="1413210.U472_13785"/>
<feature type="transmembrane region" description="Helical" evidence="1">
    <location>
        <begin position="205"/>
        <end position="221"/>
    </location>
</feature>
<feature type="transmembrane region" description="Helical" evidence="1">
    <location>
        <begin position="233"/>
        <end position="254"/>
    </location>
</feature>
<reference evidence="3" key="1">
    <citation type="submission" date="2017-09" db="EMBL/GenBank/DDBJ databases">
        <authorList>
            <person name="Varghese N."/>
            <person name="Submissions S."/>
        </authorList>
    </citation>
    <scope>NUCLEOTIDE SEQUENCE [LARGE SCALE GENOMIC DNA]</scope>
    <source>
        <strain evidence="3">MSL47</strain>
    </source>
</reference>